<dbReference type="Proteomes" id="UP000017973">
    <property type="component" value="Unassembled WGS sequence"/>
</dbReference>
<keyword evidence="2" id="KW-0812">Transmembrane</keyword>
<dbReference type="eggNOG" id="COG1595">
    <property type="taxonomic scope" value="Bacteria"/>
</dbReference>
<dbReference type="HOGENOM" id="CLU_1567724_0_0_9"/>
<organism evidence="3 4">
    <name type="scientific">Brevibacillus panacihumi W25</name>
    <dbReference type="NCBI Taxonomy" id="1408254"/>
    <lineage>
        <taxon>Bacteria</taxon>
        <taxon>Bacillati</taxon>
        <taxon>Bacillota</taxon>
        <taxon>Bacilli</taxon>
        <taxon>Bacillales</taxon>
        <taxon>Paenibacillaceae</taxon>
        <taxon>Brevibacillus</taxon>
    </lineage>
</organism>
<dbReference type="Pfam" id="PF19610">
    <property type="entry name" value="DUF6115"/>
    <property type="match status" value="1"/>
</dbReference>
<reference evidence="3 4" key="1">
    <citation type="journal article" date="2014" name="Genome Announc.">
        <title>Draft Genome Sequence of Brevibacillus panacihumi Strain W25, a Halotolerant Hydrocarbon-Degrading Bacterium.</title>
        <authorList>
            <person name="Wang X."/>
            <person name="Jin D."/>
            <person name="Zhou L."/>
            <person name="Wu L."/>
            <person name="An W."/>
            <person name="Chen Y."/>
            <person name="Zhao L."/>
        </authorList>
    </citation>
    <scope>NUCLEOTIDE SEQUENCE [LARGE SCALE GENOMIC DNA]</scope>
    <source>
        <strain evidence="3 4">W25</strain>
    </source>
</reference>
<dbReference type="EMBL" id="AYJU01000017">
    <property type="protein sequence ID" value="EST52533.1"/>
    <property type="molecule type" value="Genomic_DNA"/>
</dbReference>
<keyword evidence="2" id="KW-1133">Transmembrane helix</keyword>
<name>V6MB20_9BACL</name>
<accession>V6MB20</accession>
<dbReference type="InterPro" id="IPR013324">
    <property type="entry name" value="RNA_pol_sigma_r3/r4-like"/>
</dbReference>
<evidence type="ECO:0000256" key="1">
    <source>
        <dbReference type="SAM" id="Coils"/>
    </source>
</evidence>
<feature type="transmembrane region" description="Helical" evidence="2">
    <location>
        <begin position="6"/>
        <end position="22"/>
    </location>
</feature>
<keyword evidence="4" id="KW-1185">Reference proteome</keyword>
<dbReference type="OrthoDB" id="1682562at2"/>
<dbReference type="GO" id="GO:0006352">
    <property type="term" value="P:DNA-templated transcription initiation"/>
    <property type="evidence" value="ECO:0007669"/>
    <property type="project" value="InterPro"/>
</dbReference>
<sequence length="170" mass="19052">MDVVYIILIGAGLAIMLLALLVRQKGTGNQPEIRTQRSAEKAELEQGIQRLAKQIRQEQTAATERIQRSNDELLQEVAMLRRRLEELENQRHPVVQAHDASITAGEEGNAAKGPSEVDMLALRERYRRVFELQGEGLSPDEIAKRLGVGRGEIDLIFMLAAKHEGRQIHA</sequence>
<evidence type="ECO:0000313" key="3">
    <source>
        <dbReference type="EMBL" id="EST52533.1"/>
    </source>
</evidence>
<gene>
    <name evidence="3" type="ORF">T458_16290</name>
</gene>
<comment type="caution">
    <text evidence="3">The sequence shown here is derived from an EMBL/GenBank/DDBJ whole genome shotgun (WGS) entry which is preliminary data.</text>
</comment>
<keyword evidence="2" id="KW-0472">Membrane</keyword>
<feature type="coiled-coil region" evidence="1">
    <location>
        <begin position="41"/>
        <end position="90"/>
    </location>
</feature>
<evidence type="ECO:0000313" key="4">
    <source>
        <dbReference type="Proteomes" id="UP000017973"/>
    </source>
</evidence>
<protein>
    <submittedName>
        <fullName evidence="3">RNA polymerase subunit sigma-70</fullName>
    </submittedName>
</protein>
<dbReference type="GO" id="GO:0003677">
    <property type="term" value="F:DNA binding"/>
    <property type="evidence" value="ECO:0007669"/>
    <property type="project" value="InterPro"/>
</dbReference>
<dbReference type="RefSeq" id="WP_023557129.1">
    <property type="nucleotide sequence ID" value="NZ_KI629785.1"/>
</dbReference>
<dbReference type="PATRIC" id="fig|1408254.3.peg.3198"/>
<dbReference type="InterPro" id="IPR046118">
    <property type="entry name" value="DUF6115"/>
</dbReference>
<proteinExistence type="predicted"/>
<dbReference type="AlphaFoldDB" id="V6MB20"/>
<keyword evidence="1" id="KW-0175">Coiled coil</keyword>
<dbReference type="SUPFAM" id="SSF88659">
    <property type="entry name" value="Sigma3 and sigma4 domains of RNA polymerase sigma factors"/>
    <property type="match status" value="1"/>
</dbReference>
<dbReference type="GO" id="GO:0016987">
    <property type="term" value="F:sigma factor activity"/>
    <property type="evidence" value="ECO:0007669"/>
    <property type="project" value="InterPro"/>
</dbReference>
<evidence type="ECO:0000256" key="2">
    <source>
        <dbReference type="SAM" id="Phobius"/>
    </source>
</evidence>
<dbReference type="STRING" id="1408254.T458_16290"/>